<comment type="caution">
    <text evidence="10">The sequence shown here is derived from an EMBL/GenBank/DDBJ whole genome shotgun (WGS) entry which is preliminary data.</text>
</comment>
<organism evidence="10 11">
    <name type="scientific">Paenibacillus foliorum</name>
    <dbReference type="NCBI Taxonomy" id="2654974"/>
    <lineage>
        <taxon>Bacteria</taxon>
        <taxon>Bacillati</taxon>
        <taxon>Bacillota</taxon>
        <taxon>Bacilli</taxon>
        <taxon>Bacillales</taxon>
        <taxon>Paenibacillaceae</taxon>
        <taxon>Paenibacillus</taxon>
    </lineage>
</organism>
<dbReference type="InterPro" id="IPR051915">
    <property type="entry name" value="Cellulose_Degrad_GH3"/>
</dbReference>
<dbReference type="PANTHER" id="PTHR30620">
    <property type="entry name" value="PERIPLASMIC BETA-GLUCOSIDASE-RELATED"/>
    <property type="match status" value="1"/>
</dbReference>
<dbReference type="Pfam" id="PF01915">
    <property type="entry name" value="Glyco_hydro_3_C"/>
    <property type="match status" value="1"/>
</dbReference>
<dbReference type="SUPFAM" id="SSF63446">
    <property type="entry name" value="Type I dockerin domain"/>
    <property type="match status" value="1"/>
</dbReference>
<keyword evidence="11" id="KW-1185">Reference proteome</keyword>
<dbReference type="InterPro" id="IPR002772">
    <property type="entry name" value="Glyco_hydro_3_C"/>
</dbReference>
<dbReference type="PROSITE" id="PS00018">
    <property type="entry name" value="EF_HAND_1"/>
    <property type="match status" value="2"/>
</dbReference>
<accession>A0A972GZE4</accession>
<evidence type="ECO:0000256" key="4">
    <source>
        <dbReference type="ARBA" id="ARBA00022729"/>
    </source>
</evidence>
<dbReference type="Pfam" id="PF00933">
    <property type="entry name" value="Glyco_hydro_3"/>
    <property type="match status" value="1"/>
</dbReference>
<dbReference type="InterPro" id="IPR001764">
    <property type="entry name" value="Glyco_hydro_3_N"/>
</dbReference>
<feature type="signal peptide" evidence="7">
    <location>
        <begin position="1"/>
        <end position="32"/>
    </location>
</feature>
<dbReference type="SUPFAM" id="SSF51445">
    <property type="entry name" value="(Trans)glycosidases"/>
    <property type="match status" value="1"/>
</dbReference>
<feature type="domain" description="EF-hand" evidence="8">
    <location>
        <begin position="881"/>
        <end position="907"/>
    </location>
</feature>
<feature type="chain" id="PRO_5037629082" description="beta-glucosidase" evidence="7">
    <location>
        <begin position="33"/>
        <end position="907"/>
    </location>
</feature>
<sequence length="907" mass="97967">MTRISVHSKKLMLTSLVVSLLSSPLVVSNANAAAGTAQPEISHLVKNILTIDGKTFRDLNGNGNLDPYEDWRLSVDQRVNDLVSKMTLPEKTGMMLSMSHYMGNSRSCPAPAVGGTPNDILCENDQWQTINNFAVPGSEMYNLDPPVLAASAATKGITERNLRYFIIRDNPTAKDLTIWTNKIQEVAEGTRLGIPATMISNPRNHAGNLAFGFSEASGQFSLWPGELGMAATNDPDLMKQFGQIAAKEWEAAGIRKGYQYMADVATDPLWMRYNGTFGESPDLSSKMIYSVIRGFQGEQLGPHSVALTTKHFPGGGTRLNGHDPHYSWGKPNPYPTEGSLMKYHVPSFQAAIAAGTSSIMPYYAKFDNSLNAPQLPNGETFEEVGFAFNKYIITDMLRNQLGFKGYVNSDTGIITAMPWGVENLTRVQRYAKAVNAGVDIIAGDHNPADLAQAVTDGLITEERINQSVKRLLTETFTLGLFENPYRDPEKAQRIATNPISQQIADEAHRKSVVLLRNDNDILPLTDAKLANEKLYVEVVTKSGAATQTATLKAAIKQYDPTIVLTDNLNEATKALVYAIPSGVGDTPDKPLQIALDADTGIDVAKIKAIEDKVPTILTINMSNPWLIGEIAEKAAAVVSVFGIKAEPLLDVLRGRFNPNGKLPFTIPANQAAVNNNKSDVPGYDEDPSYVYRDKNNHAYGFGFGLTYPTASATLTGNISVSGGKAFNLNYGLNKITQSVSQGVYAQDLTLNYDPTQLEYIHTESLKSGLSVISQNVIAPGKVRLLIASLGANNAIKTDGDLLSLQFKAKTVAGQSNFASISLTNIVLSDGTGMETRLANAFQSISMVYTLGDLNGDGMVTIGDLAIVAAAYGKTSTSPGWDTFKIADIDNDGKVDLVDLATIAKLIN</sequence>
<dbReference type="Gene3D" id="1.10.1330.10">
    <property type="entry name" value="Dockerin domain"/>
    <property type="match status" value="1"/>
</dbReference>
<evidence type="ECO:0000259" key="8">
    <source>
        <dbReference type="PROSITE" id="PS50222"/>
    </source>
</evidence>
<evidence type="ECO:0000256" key="6">
    <source>
        <dbReference type="ARBA" id="ARBA00023295"/>
    </source>
</evidence>
<dbReference type="RefSeq" id="WP_171655611.1">
    <property type="nucleotide sequence ID" value="NZ_WHOD01000109.1"/>
</dbReference>
<dbReference type="InterPro" id="IPR002102">
    <property type="entry name" value="Cohesin_dom"/>
</dbReference>
<dbReference type="Proteomes" id="UP000641588">
    <property type="component" value="Unassembled WGS sequence"/>
</dbReference>
<reference evidence="10" key="1">
    <citation type="submission" date="2019-10" db="EMBL/GenBank/DDBJ databases">
        <title>Description of Paenibacillus glebae sp. nov.</title>
        <authorList>
            <person name="Carlier A."/>
            <person name="Qi S."/>
        </authorList>
    </citation>
    <scope>NUCLEOTIDE SEQUENCE</scope>
    <source>
        <strain evidence="10">LMG 31456</strain>
    </source>
</reference>
<evidence type="ECO:0000256" key="1">
    <source>
        <dbReference type="ARBA" id="ARBA00000448"/>
    </source>
</evidence>
<dbReference type="InterPro" id="IPR002105">
    <property type="entry name" value="Dockerin_1_rpt"/>
</dbReference>
<dbReference type="Gene3D" id="3.40.50.1700">
    <property type="entry name" value="Glycoside hydrolase family 3 C-terminal domain"/>
    <property type="match status" value="1"/>
</dbReference>
<protein>
    <recommendedName>
        <fullName evidence="3">beta-glucosidase</fullName>
        <ecNumber evidence="3">3.2.1.21</ecNumber>
    </recommendedName>
</protein>
<dbReference type="InterPro" id="IPR018247">
    <property type="entry name" value="EF_Hand_1_Ca_BS"/>
</dbReference>
<evidence type="ECO:0000256" key="5">
    <source>
        <dbReference type="ARBA" id="ARBA00022801"/>
    </source>
</evidence>
<dbReference type="EC" id="3.2.1.21" evidence="3"/>
<dbReference type="PANTHER" id="PTHR30620:SF16">
    <property type="entry name" value="LYSOSOMAL BETA GLUCOSIDASE"/>
    <property type="match status" value="1"/>
</dbReference>
<dbReference type="GO" id="GO:0005509">
    <property type="term" value="F:calcium ion binding"/>
    <property type="evidence" value="ECO:0007669"/>
    <property type="project" value="InterPro"/>
</dbReference>
<dbReference type="CDD" id="cd08547">
    <property type="entry name" value="Type_II_cohesin"/>
    <property type="match status" value="1"/>
</dbReference>
<dbReference type="GO" id="GO:0009251">
    <property type="term" value="P:glucan catabolic process"/>
    <property type="evidence" value="ECO:0007669"/>
    <property type="project" value="TreeGrafter"/>
</dbReference>
<evidence type="ECO:0000256" key="7">
    <source>
        <dbReference type="SAM" id="SignalP"/>
    </source>
</evidence>
<keyword evidence="4 7" id="KW-0732">Signal</keyword>
<evidence type="ECO:0000313" key="11">
    <source>
        <dbReference type="Proteomes" id="UP000641588"/>
    </source>
</evidence>
<dbReference type="InterPro" id="IPR008965">
    <property type="entry name" value="CBM2/CBM3_carb-bd_dom_sf"/>
</dbReference>
<dbReference type="EMBL" id="WHOD01000109">
    <property type="protein sequence ID" value="NOU97379.1"/>
    <property type="molecule type" value="Genomic_DNA"/>
</dbReference>
<name>A0A972GZE4_9BACL</name>
<dbReference type="InterPro" id="IPR016134">
    <property type="entry name" value="Dockerin_dom"/>
</dbReference>
<dbReference type="PROSITE" id="PS00448">
    <property type="entry name" value="CLOS_CELLULOSOME_RPT"/>
    <property type="match status" value="1"/>
</dbReference>
<proteinExistence type="inferred from homology"/>
<comment type="similarity">
    <text evidence="2">Belongs to the glycosyl hydrolase 3 family.</text>
</comment>
<dbReference type="Gene3D" id="3.20.20.300">
    <property type="entry name" value="Glycoside hydrolase, family 3, N-terminal domain"/>
    <property type="match status" value="1"/>
</dbReference>
<dbReference type="Gene3D" id="2.60.40.680">
    <property type="match status" value="1"/>
</dbReference>
<keyword evidence="5 10" id="KW-0378">Hydrolase</keyword>
<dbReference type="InterPro" id="IPR036881">
    <property type="entry name" value="Glyco_hydro_3_C_sf"/>
</dbReference>
<dbReference type="SUPFAM" id="SSF49384">
    <property type="entry name" value="Carbohydrate-binding domain"/>
    <property type="match status" value="1"/>
</dbReference>
<dbReference type="AlphaFoldDB" id="A0A972GZE4"/>
<dbReference type="PRINTS" id="PR00133">
    <property type="entry name" value="GLHYDRLASE3"/>
</dbReference>
<gene>
    <name evidence="10" type="ORF">GC093_29725</name>
</gene>
<dbReference type="InterPro" id="IPR002048">
    <property type="entry name" value="EF_hand_dom"/>
</dbReference>
<evidence type="ECO:0000313" key="10">
    <source>
        <dbReference type="EMBL" id="NOU97379.1"/>
    </source>
</evidence>
<dbReference type="InterPro" id="IPR036439">
    <property type="entry name" value="Dockerin_dom_sf"/>
</dbReference>
<dbReference type="InterPro" id="IPR017853">
    <property type="entry name" value="GH"/>
</dbReference>
<dbReference type="GO" id="GO:0030246">
    <property type="term" value="F:carbohydrate binding"/>
    <property type="evidence" value="ECO:0007669"/>
    <property type="project" value="InterPro"/>
</dbReference>
<keyword evidence="6" id="KW-0326">Glycosidase</keyword>
<feature type="domain" description="Dockerin" evidence="9">
    <location>
        <begin position="846"/>
        <end position="907"/>
    </location>
</feature>
<evidence type="ECO:0000259" key="9">
    <source>
        <dbReference type="PROSITE" id="PS51766"/>
    </source>
</evidence>
<dbReference type="GO" id="GO:0008422">
    <property type="term" value="F:beta-glucosidase activity"/>
    <property type="evidence" value="ECO:0007669"/>
    <property type="project" value="UniProtKB-EC"/>
</dbReference>
<dbReference type="Pfam" id="PF00963">
    <property type="entry name" value="Cohesin"/>
    <property type="match status" value="1"/>
</dbReference>
<dbReference type="PROSITE" id="PS51766">
    <property type="entry name" value="DOCKERIN"/>
    <property type="match status" value="1"/>
</dbReference>
<dbReference type="CDD" id="cd14254">
    <property type="entry name" value="Dockerin_II"/>
    <property type="match status" value="1"/>
</dbReference>
<dbReference type="InterPro" id="IPR036962">
    <property type="entry name" value="Glyco_hydro_3_N_sf"/>
</dbReference>
<evidence type="ECO:0000256" key="2">
    <source>
        <dbReference type="ARBA" id="ARBA00005336"/>
    </source>
</evidence>
<dbReference type="SUPFAM" id="SSF52279">
    <property type="entry name" value="Beta-D-glucan exohydrolase, C-terminal domain"/>
    <property type="match status" value="1"/>
</dbReference>
<evidence type="ECO:0000256" key="3">
    <source>
        <dbReference type="ARBA" id="ARBA00012744"/>
    </source>
</evidence>
<comment type="catalytic activity">
    <reaction evidence="1">
        <text>Hydrolysis of terminal, non-reducing beta-D-glucosyl residues with release of beta-D-glucose.</text>
        <dbReference type="EC" id="3.2.1.21"/>
    </reaction>
</comment>
<dbReference type="PROSITE" id="PS50222">
    <property type="entry name" value="EF_HAND_2"/>
    <property type="match status" value="1"/>
</dbReference>
<dbReference type="Pfam" id="PF00404">
    <property type="entry name" value="Dockerin_1"/>
    <property type="match status" value="1"/>
</dbReference>